<dbReference type="InterPro" id="IPR036849">
    <property type="entry name" value="Enolase-like_C_sf"/>
</dbReference>
<evidence type="ECO:0000313" key="1">
    <source>
        <dbReference type="EMBL" id="SVD54409.1"/>
    </source>
</evidence>
<dbReference type="Gene3D" id="3.20.20.120">
    <property type="entry name" value="Enolase-like C-terminal domain"/>
    <property type="match status" value="1"/>
</dbReference>
<protein>
    <recommendedName>
        <fullName evidence="2">Enolase C-terminal domain-containing protein</fullName>
    </recommendedName>
</protein>
<name>A0A382W6V2_9ZZZZ</name>
<gene>
    <name evidence="1" type="ORF">METZ01_LOCUS407263</name>
</gene>
<accession>A0A382W6V2</accession>
<dbReference type="EMBL" id="UINC01157431">
    <property type="protein sequence ID" value="SVD54409.1"/>
    <property type="molecule type" value="Genomic_DNA"/>
</dbReference>
<sequence>SVYETGNPDFLPTTNIKAVVLKPSRLGGWKSCQKWVDWALQKKLNVTFSSCLESGMGLNWIACMNASMVPAPTPAGLDTFQNFEADLIDPPFQLTKGHYSISQDWPRFLCLNAEKIASGRLDTHFLKDFQINLNIGYSS</sequence>
<reference evidence="1" key="1">
    <citation type="submission" date="2018-05" db="EMBL/GenBank/DDBJ databases">
        <authorList>
            <person name="Lanie J.A."/>
            <person name="Ng W.-L."/>
            <person name="Kazmierczak K.M."/>
            <person name="Andrzejewski T.M."/>
            <person name="Davidsen T.M."/>
            <person name="Wayne K.J."/>
            <person name="Tettelin H."/>
            <person name="Glass J.I."/>
            <person name="Rusch D."/>
            <person name="Podicherti R."/>
            <person name="Tsui H.-C.T."/>
            <person name="Winkler M.E."/>
        </authorList>
    </citation>
    <scope>NUCLEOTIDE SEQUENCE</scope>
</reference>
<feature type="non-terminal residue" evidence="1">
    <location>
        <position position="1"/>
    </location>
</feature>
<proteinExistence type="predicted"/>
<dbReference type="SUPFAM" id="SSF51604">
    <property type="entry name" value="Enolase C-terminal domain-like"/>
    <property type="match status" value="1"/>
</dbReference>
<evidence type="ECO:0008006" key="2">
    <source>
        <dbReference type="Google" id="ProtNLM"/>
    </source>
</evidence>
<organism evidence="1">
    <name type="scientific">marine metagenome</name>
    <dbReference type="NCBI Taxonomy" id="408172"/>
    <lineage>
        <taxon>unclassified sequences</taxon>
        <taxon>metagenomes</taxon>
        <taxon>ecological metagenomes</taxon>
    </lineage>
</organism>
<dbReference type="AlphaFoldDB" id="A0A382W6V2"/>